<evidence type="ECO:0000256" key="1">
    <source>
        <dbReference type="SAM" id="MobiDB-lite"/>
    </source>
</evidence>
<dbReference type="PANTHER" id="PTHR13538:SF4">
    <property type="entry name" value="N-ALPHA-ACETYLTRANSFERASE 80"/>
    <property type="match status" value="1"/>
</dbReference>
<dbReference type="OrthoDB" id="329272at2759"/>
<gene>
    <name evidence="4" type="primary">LOC113504912</name>
</gene>
<organism evidence="3 4">
    <name type="scientific">Trichoplusia ni</name>
    <name type="common">Cabbage looper</name>
    <dbReference type="NCBI Taxonomy" id="7111"/>
    <lineage>
        <taxon>Eukaryota</taxon>
        <taxon>Metazoa</taxon>
        <taxon>Ecdysozoa</taxon>
        <taxon>Arthropoda</taxon>
        <taxon>Hexapoda</taxon>
        <taxon>Insecta</taxon>
        <taxon>Pterygota</taxon>
        <taxon>Neoptera</taxon>
        <taxon>Endopterygota</taxon>
        <taxon>Lepidoptera</taxon>
        <taxon>Glossata</taxon>
        <taxon>Ditrysia</taxon>
        <taxon>Noctuoidea</taxon>
        <taxon>Noctuidae</taxon>
        <taxon>Plusiinae</taxon>
        <taxon>Trichoplusia</taxon>
    </lineage>
</organism>
<protein>
    <submittedName>
        <fullName evidence="4">N-alpha-acetyltransferase 80 isoform X1</fullName>
    </submittedName>
</protein>
<dbReference type="PANTHER" id="PTHR13538">
    <property type="entry name" value="N-ACETYLTRANSFERASE 6"/>
    <property type="match status" value="1"/>
</dbReference>
<dbReference type="InParanoid" id="A0A7E5WSE2"/>
<proteinExistence type="predicted"/>
<dbReference type="Gene3D" id="3.40.630.30">
    <property type="match status" value="1"/>
</dbReference>
<dbReference type="CDD" id="cd04301">
    <property type="entry name" value="NAT_SF"/>
    <property type="match status" value="1"/>
</dbReference>
<dbReference type="FunCoup" id="A0A7E5WSE2">
    <property type="interactions" value="263"/>
</dbReference>
<dbReference type="InterPro" id="IPR016181">
    <property type="entry name" value="Acyl_CoA_acyltransferase"/>
</dbReference>
<feature type="domain" description="N-acetyltransferase" evidence="2">
    <location>
        <begin position="6"/>
        <end position="149"/>
    </location>
</feature>
<feature type="region of interest" description="Disordered" evidence="1">
    <location>
        <begin position="159"/>
        <end position="182"/>
    </location>
</feature>
<dbReference type="GO" id="GO:1905502">
    <property type="term" value="F:acetyl-CoA binding"/>
    <property type="evidence" value="ECO:0007669"/>
    <property type="project" value="TreeGrafter"/>
</dbReference>
<keyword evidence="3" id="KW-1185">Reference proteome</keyword>
<dbReference type="Pfam" id="PF00583">
    <property type="entry name" value="Acetyltransf_1"/>
    <property type="match status" value="1"/>
</dbReference>
<dbReference type="SUPFAM" id="SSF55729">
    <property type="entry name" value="Acyl-CoA N-acyltransferases (Nat)"/>
    <property type="match status" value="1"/>
</dbReference>
<feature type="compositionally biased region" description="Pro residues" evidence="1">
    <location>
        <begin position="168"/>
        <end position="177"/>
    </location>
</feature>
<dbReference type="AlphaFoldDB" id="A0A7E5WSE2"/>
<dbReference type="GO" id="GO:0005737">
    <property type="term" value="C:cytoplasm"/>
    <property type="evidence" value="ECO:0007669"/>
    <property type="project" value="TreeGrafter"/>
</dbReference>
<reference evidence="4" key="1">
    <citation type="submission" date="2025-08" db="UniProtKB">
        <authorList>
            <consortium name="RefSeq"/>
        </authorList>
    </citation>
    <scope>IDENTIFICATION</scope>
</reference>
<accession>A0A7E5WSE2</accession>
<dbReference type="Proteomes" id="UP000322000">
    <property type="component" value="Chromosome 23"/>
</dbReference>
<dbReference type="RefSeq" id="XP_026743222.1">
    <property type="nucleotide sequence ID" value="XM_026887421.1"/>
</dbReference>
<dbReference type="GO" id="GO:0008080">
    <property type="term" value="F:N-acetyltransferase activity"/>
    <property type="evidence" value="ECO:0007669"/>
    <property type="project" value="InterPro"/>
</dbReference>
<evidence type="ECO:0000259" key="2">
    <source>
        <dbReference type="PROSITE" id="PS51186"/>
    </source>
</evidence>
<dbReference type="PROSITE" id="PS51186">
    <property type="entry name" value="GNAT"/>
    <property type="match status" value="1"/>
</dbReference>
<dbReference type="InterPro" id="IPR000182">
    <property type="entry name" value="GNAT_dom"/>
</dbReference>
<dbReference type="KEGG" id="tnl:113504912"/>
<evidence type="ECO:0000313" key="4">
    <source>
        <dbReference type="RefSeq" id="XP_026743222.1"/>
    </source>
</evidence>
<name>A0A7E5WSE2_TRINI</name>
<dbReference type="CTD" id="24142"/>
<sequence length="199" mass="22505">MEQGNLKVLRLHEHPQYLKPCCELINDEWPRSETARMMSLQASCNNLPTSLILINDAKHLLGHCKLTAIPSIPESCFIETVVISKVMRGRKLGSYLMRQVEEYCTDVLKLKMLHLSTKGQEAFYAKLGYKECPPVSIYGTGITYNTPQCVSNKIQNSVPENNYTQAGPQPPPPPPMPKPDRLAMNNTITSTKTYMFKYL</sequence>
<dbReference type="GeneID" id="113504912"/>
<evidence type="ECO:0000313" key="3">
    <source>
        <dbReference type="Proteomes" id="UP000322000"/>
    </source>
</evidence>
<dbReference type="InterPro" id="IPR039840">
    <property type="entry name" value="NAA80"/>
</dbReference>